<name>A0A7J5AA93_9FLAO</name>
<dbReference type="SUPFAM" id="SSF143422">
    <property type="entry name" value="Transposase IS200-like"/>
    <property type="match status" value="1"/>
</dbReference>
<dbReference type="GO" id="GO:0006313">
    <property type="term" value="P:DNA transposition"/>
    <property type="evidence" value="ECO:0007669"/>
    <property type="project" value="InterPro"/>
</dbReference>
<gene>
    <name evidence="2" type="ORF">F6464_13425</name>
</gene>
<dbReference type="SMART" id="SM01321">
    <property type="entry name" value="Y1_Tnp"/>
    <property type="match status" value="1"/>
</dbReference>
<evidence type="ECO:0000259" key="1">
    <source>
        <dbReference type="SMART" id="SM01321"/>
    </source>
</evidence>
<dbReference type="Proteomes" id="UP000490922">
    <property type="component" value="Unassembled WGS sequence"/>
</dbReference>
<dbReference type="AlphaFoldDB" id="A0A7J5AA93"/>
<sequence length="187" mass="21864">MAKFKNKYRIESTRLKNWDYSRQAAYFITICTANREHFFGKTENEEIILSLIGSIVEQEWIKTPDIRPDMNLELGEFVVMPNHFHGIIFIGNNEFNSDRDAMCRDAMHGVSTNGIYKNEFGPQSKNLSSILRGFKSAVTIQARKINPEFGWQSRFHDQIIRNTKSFDAISQYIIDNPKKWVDDEFNK</sequence>
<dbReference type="GO" id="GO:0043565">
    <property type="term" value="F:sequence-specific DNA binding"/>
    <property type="evidence" value="ECO:0007669"/>
    <property type="project" value="TreeGrafter"/>
</dbReference>
<dbReference type="InterPro" id="IPR036515">
    <property type="entry name" value="Transposase_17_sf"/>
</dbReference>
<dbReference type="Gene3D" id="3.30.70.1290">
    <property type="entry name" value="Transposase IS200-like"/>
    <property type="match status" value="1"/>
</dbReference>
<reference evidence="2 3" key="1">
    <citation type="submission" date="2019-09" db="EMBL/GenBank/DDBJ databases">
        <title>Flavobacterium sp. nov., isolated from glacier ice.</title>
        <authorList>
            <person name="Liu Q."/>
        </authorList>
    </citation>
    <scope>NUCLEOTIDE SEQUENCE [LARGE SCALE GENOMIC DNA]</scope>
    <source>
        <strain evidence="2 3">NBRC 112527</strain>
    </source>
</reference>
<dbReference type="GO" id="GO:0004803">
    <property type="term" value="F:transposase activity"/>
    <property type="evidence" value="ECO:0007669"/>
    <property type="project" value="InterPro"/>
</dbReference>
<accession>A0A7J5AA93</accession>
<keyword evidence="3" id="KW-1185">Reference proteome</keyword>
<evidence type="ECO:0000313" key="3">
    <source>
        <dbReference type="Proteomes" id="UP000490922"/>
    </source>
</evidence>
<dbReference type="InterPro" id="IPR052715">
    <property type="entry name" value="RAYT_transposase"/>
</dbReference>
<feature type="domain" description="Transposase IS200-like" evidence="1">
    <location>
        <begin position="21"/>
        <end position="176"/>
    </location>
</feature>
<dbReference type="EMBL" id="WAEM01000010">
    <property type="protein sequence ID" value="KAB1154099.1"/>
    <property type="molecule type" value="Genomic_DNA"/>
</dbReference>
<dbReference type="PANTHER" id="PTHR36966">
    <property type="entry name" value="REP-ASSOCIATED TYROSINE TRANSPOSASE"/>
    <property type="match status" value="1"/>
</dbReference>
<dbReference type="InterPro" id="IPR002686">
    <property type="entry name" value="Transposase_17"/>
</dbReference>
<protein>
    <recommendedName>
        <fullName evidence="1">Transposase IS200-like domain-containing protein</fullName>
    </recommendedName>
</protein>
<comment type="caution">
    <text evidence="2">The sequence shown here is derived from an EMBL/GenBank/DDBJ whole genome shotgun (WGS) entry which is preliminary data.</text>
</comment>
<dbReference type="RefSeq" id="WP_151108468.1">
    <property type="nucleotide sequence ID" value="NZ_WAEM01000010.1"/>
</dbReference>
<proteinExistence type="predicted"/>
<organism evidence="2 3">
    <name type="scientific">Flavobacterium luteum</name>
    <dbReference type="NCBI Taxonomy" id="2026654"/>
    <lineage>
        <taxon>Bacteria</taxon>
        <taxon>Pseudomonadati</taxon>
        <taxon>Bacteroidota</taxon>
        <taxon>Flavobacteriia</taxon>
        <taxon>Flavobacteriales</taxon>
        <taxon>Flavobacteriaceae</taxon>
        <taxon>Flavobacterium</taxon>
    </lineage>
</organism>
<dbReference type="PANTHER" id="PTHR36966:SF1">
    <property type="entry name" value="REP-ASSOCIATED TYROSINE TRANSPOSASE"/>
    <property type="match status" value="1"/>
</dbReference>
<dbReference type="OrthoDB" id="9794403at2"/>
<evidence type="ECO:0000313" key="2">
    <source>
        <dbReference type="EMBL" id="KAB1154099.1"/>
    </source>
</evidence>